<dbReference type="HOGENOM" id="CLU_021310_1_1_9"/>
<evidence type="ECO:0000256" key="9">
    <source>
        <dbReference type="PIRSR" id="PIRSR005091-1"/>
    </source>
</evidence>
<accession>A0A0E4HFZ2</accession>
<dbReference type="Proteomes" id="UP000033163">
    <property type="component" value="Chromosome I"/>
</dbReference>
<dbReference type="SUPFAM" id="SSF53649">
    <property type="entry name" value="Alkaline phosphatase-like"/>
    <property type="match status" value="1"/>
</dbReference>
<evidence type="ECO:0000259" key="13">
    <source>
        <dbReference type="Pfam" id="PF00884"/>
    </source>
</evidence>
<feature type="active site" evidence="9">
    <location>
        <position position="312"/>
    </location>
</feature>
<dbReference type="EC" id="3.1.6.-" evidence="14"/>
<dbReference type="InterPro" id="IPR012160">
    <property type="entry name" value="LtaS-like"/>
</dbReference>
<keyword evidence="7 8" id="KW-0472">Membrane</keyword>
<feature type="transmembrane region" description="Helical" evidence="12">
    <location>
        <begin position="90"/>
        <end position="111"/>
    </location>
</feature>
<keyword evidence="10" id="KW-0464">Manganese</keyword>
<dbReference type="PANTHER" id="PTHR47371:SF3">
    <property type="entry name" value="PHOSPHOGLYCEROL TRANSFERASE I"/>
    <property type="match status" value="1"/>
</dbReference>
<feature type="domain" description="Sulfatase N-terminal" evidence="13">
    <location>
        <begin position="262"/>
        <end position="555"/>
    </location>
</feature>
<dbReference type="KEGG" id="pri:PRIO_6407"/>
<keyword evidence="10" id="KW-0479">Metal-binding</keyword>
<evidence type="ECO:0000313" key="15">
    <source>
        <dbReference type="Proteomes" id="UP000033163"/>
    </source>
</evidence>
<organism evidence="14 15">
    <name type="scientific">Paenibacillus riograndensis SBR5</name>
    <dbReference type="NCBI Taxonomy" id="1073571"/>
    <lineage>
        <taxon>Bacteria</taxon>
        <taxon>Bacillati</taxon>
        <taxon>Bacillota</taxon>
        <taxon>Bacilli</taxon>
        <taxon>Bacillales</taxon>
        <taxon>Paenibacillaceae</taxon>
        <taxon>Paenibacillus</taxon>
        <taxon>Paenibacillus sonchi group</taxon>
    </lineage>
</organism>
<evidence type="ECO:0000256" key="1">
    <source>
        <dbReference type="ARBA" id="ARBA00004651"/>
    </source>
</evidence>
<evidence type="ECO:0000256" key="11">
    <source>
        <dbReference type="PIRSR" id="PIRSR005091-3"/>
    </source>
</evidence>
<evidence type="ECO:0000256" key="12">
    <source>
        <dbReference type="SAM" id="Phobius"/>
    </source>
</evidence>
<dbReference type="Pfam" id="PF00884">
    <property type="entry name" value="Sulfatase"/>
    <property type="match status" value="1"/>
</dbReference>
<feature type="binding site" evidence="11">
    <location>
        <position position="270"/>
    </location>
    <ligand>
        <name>Mn(2+)</name>
        <dbReference type="ChEBI" id="CHEBI:29035"/>
    </ligand>
</feature>
<keyword evidence="14" id="KW-0378">Hydrolase</keyword>
<dbReference type="GO" id="GO:0005886">
    <property type="term" value="C:plasma membrane"/>
    <property type="evidence" value="ECO:0007669"/>
    <property type="project" value="UniProtKB-SubCell"/>
</dbReference>
<comment type="similarity">
    <text evidence="3 8">Belongs to the LTA synthase family.</text>
</comment>
<gene>
    <name evidence="14" type="ORF">PRIO_6407</name>
</gene>
<evidence type="ECO:0000256" key="2">
    <source>
        <dbReference type="ARBA" id="ARBA00004936"/>
    </source>
</evidence>
<protein>
    <submittedName>
        <fullName evidence="14">Arylsulfatase</fullName>
        <ecNumber evidence="14">3.1.6.-</ecNumber>
    </submittedName>
</protein>
<dbReference type="PANTHER" id="PTHR47371">
    <property type="entry name" value="LIPOTEICHOIC ACID SYNTHASE"/>
    <property type="match status" value="1"/>
</dbReference>
<feature type="transmembrane region" description="Helical" evidence="12">
    <location>
        <begin position="181"/>
        <end position="198"/>
    </location>
</feature>
<evidence type="ECO:0000256" key="6">
    <source>
        <dbReference type="ARBA" id="ARBA00022989"/>
    </source>
</evidence>
<dbReference type="AlphaFoldDB" id="A0A0E4HFZ2"/>
<evidence type="ECO:0000256" key="7">
    <source>
        <dbReference type="ARBA" id="ARBA00023136"/>
    </source>
</evidence>
<feature type="binding site" evidence="11">
    <location>
        <position position="489"/>
    </location>
    <ligand>
        <name>Mn(2+)</name>
        <dbReference type="ChEBI" id="CHEBI:29035"/>
    </ligand>
</feature>
<dbReference type="PIRSF" id="PIRSF005091">
    <property type="entry name" value="Mmb_sulf_HI1246"/>
    <property type="match status" value="1"/>
</dbReference>
<name>A0A0E4HFZ2_9BACL</name>
<comment type="pathway">
    <text evidence="2">Cell wall biogenesis; lipoteichoic acid biosynthesis.</text>
</comment>
<evidence type="ECO:0000313" key="14">
    <source>
        <dbReference type="EMBL" id="CQR58754.1"/>
    </source>
</evidence>
<dbReference type="EMBL" id="LN831776">
    <property type="protein sequence ID" value="CQR58754.1"/>
    <property type="molecule type" value="Genomic_DNA"/>
</dbReference>
<feature type="binding site" evidence="11">
    <location>
        <position position="488"/>
    </location>
    <ligand>
        <name>Mn(2+)</name>
        <dbReference type="ChEBI" id="CHEBI:29035"/>
    </ligand>
</feature>
<dbReference type="InterPro" id="IPR017850">
    <property type="entry name" value="Alkaline_phosphatase_core_sf"/>
</dbReference>
<feature type="transmembrane region" description="Helical" evidence="12">
    <location>
        <begin position="39"/>
        <end position="62"/>
    </location>
</feature>
<dbReference type="InterPro" id="IPR000917">
    <property type="entry name" value="Sulfatase_N"/>
</dbReference>
<evidence type="ECO:0000256" key="5">
    <source>
        <dbReference type="ARBA" id="ARBA00022692"/>
    </source>
</evidence>
<dbReference type="CDD" id="cd16015">
    <property type="entry name" value="LTA_synthase"/>
    <property type="match status" value="1"/>
</dbReference>
<feature type="binding site" evidence="10">
    <location>
        <position position="428"/>
    </location>
    <ligand>
        <name>substrate</name>
    </ligand>
</feature>
<dbReference type="GO" id="GO:0046872">
    <property type="term" value="F:metal ion binding"/>
    <property type="evidence" value="ECO:0007669"/>
    <property type="project" value="UniProtKB-KW"/>
</dbReference>
<dbReference type="Gene3D" id="3.40.720.10">
    <property type="entry name" value="Alkaline Phosphatase, subunit A"/>
    <property type="match status" value="1"/>
</dbReference>
<keyword evidence="6 12" id="KW-1133">Transmembrane helix</keyword>
<sequence>MVFLCLALLPASRELVFIMQKEGEAVSSLNVKRWLIKPFVYFSILFILKSFLAWGVIFGDLLSWKTLLTEIPFVWALFALIERFASKRKLGYYMTVNLLVTAIFFAAIMYFKYYGVIVTYHAAEQVNQVTAVRNSVFSLMDPYYLLIFADIIVLGIYFFFNKKGRAYKKDNINHRGGKLSHSLLFAVSLALCLFNILPNKASMNEIKKAQEMGILNYEAYTIFAKDKPELVNASEITQDAINKLKGIDPAAVSPLQGAAKGKNLIIIQLESFQSFLLGLKVDGHEITPNLNRLMENSLYLPNFYQMVGQGNTSDAEFVVNSSFYIPPQGAATMAYVDKELPSLPRLLKDNGYQTATFHTNDVEFWNRGELYSSLGWDHYYDHKFFGDEDAFFFGPSDEALYRKTSDKLKEMEADGKPFYAQVISMSAHHPFTIPEEKYKMKLPERYEGTFVGDYIRSQNYADFAFGQFVDELKANGVWDNSLIMVYGDHMGLPIYSLDHDDKELMKEIYGHEYEYADMLNIPLIIHAEGKIGTQTLDHVGGEVDIMPTAASLLGVSMDNNIHFGQDLTSQSYNLLPQRYYLPTGSFIASSGLLIPGNSFEDNTQFTLASGGKAPAGTEDEYNRALRLRQLSDSYVTQLPDKVKDAE</sequence>
<evidence type="ECO:0000256" key="10">
    <source>
        <dbReference type="PIRSR" id="PIRSR005091-2"/>
    </source>
</evidence>
<feature type="transmembrane region" description="Helical" evidence="12">
    <location>
        <begin position="143"/>
        <end position="160"/>
    </location>
</feature>
<keyword evidence="5 12" id="KW-0812">Transmembrane</keyword>
<proteinExistence type="inferred from homology"/>
<comment type="subcellular location">
    <subcellularLocation>
        <location evidence="1">Cell membrane</location>
        <topology evidence="1">Multi-pass membrane protein</topology>
    </subcellularLocation>
</comment>
<dbReference type="STRING" id="483937.AMQ84_21720"/>
<evidence type="ECO:0000256" key="3">
    <source>
        <dbReference type="ARBA" id="ARBA00009983"/>
    </source>
</evidence>
<dbReference type="InterPro" id="IPR050448">
    <property type="entry name" value="OpgB/LTA_synthase_biosynth"/>
</dbReference>
<keyword evidence="4 8" id="KW-1003">Cell membrane</keyword>
<feature type="binding site" evidence="11">
    <location>
        <position position="312"/>
    </location>
    <ligand>
        <name>Mn(2+)</name>
        <dbReference type="ChEBI" id="CHEBI:29035"/>
    </ligand>
</feature>
<reference evidence="15" key="1">
    <citation type="submission" date="2015-03" db="EMBL/GenBank/DDBJ databases">
        <authorList>
            <person name="Wibberg D."/>
        </authorList>
    </citation>
    <scope>NUCLEOTIDE SEQUENCE [LARGE SCALE GENOMIC DNA]</scope>
</reference>
<dbReference type="Gene3D" id="3.30.1120.170">
    <property type="match status" value="1"/>
</dbReference>
<dbReference type="GO" id="GO:0016787">
    <property type="term" value="F:hydrolase activity"/>
    <property type="evidence" value="ECO:0007669"/>
    <property type="project" value="UniProtKB-KW"/>
</dbReference>
<evidence type="ECO:0000256" key="4">
    <source>
        <dbReference type="ARBA" id="ARBA00022475"/>
    </source>
</evidence>
<dbReference type="PATRIC" id="fig|1073571.4.peg.6846"/>
<evidence type="ECO:0000256" key="8">
    <source>
        <dbReference type="PIRNR" id="PIRNR005091"/>
    </source>
</evidence>